<organism evidence="1">
    <name type="scientific">Ananas comosus var. bracteatus</name>
    <name type="common">red pineapple</name>
    <dbReference type="NCBI Taxonomy" id="296719"/>
    <lineage>
        <taxon>Eukaryota</taxon>
        <taxon>Viridiplantae</taxon>
        <taxon>Streptophyta</taxon>
        <taxon>Embryophyta</taxon>
        <taxon>Tracheophyta</taxon>
        <taxon>Spermatophyta</taxon>
        <taxon>Magnoliopsida</taxon>
        <taxon>Liliopsida</taxon>
        <taxon>Poales</taxon>
        <taxon>Bromeliaceae</taxon>
        <taxon>Bromelioideae</taxon>
        <taxon>Ananas</taxon>
    </lineage>
</organism>
<dbReference type="PANTHER" id="PTHR15503">
    <property type="entry name" value="LDOC1 RELATED"/>
    <property type="match status" value="1"/>
</dbReference>
<dbReference type="InterPro" id="IPR032567">
    <property type="entry name" value="RTL1-rel"/>
</dbReference>
<evidence type="ECO:0000313" key="1">
    <source>
        <dbReference type="EMBL" id="CAD1833547.1"/>
    </source>
</evidence>
<sequence>MDWLARYYATIDCGARTVTFRKPGQEEFTFRGCRSTLFATWISSARARQLMSRGCVAFLATVVEVPMAAPGLEDILIVREFSDVFPPELMTMPPEREIEFVIDVVPETAPISKAPYRMAPAELRELKPQLQDLMDNRHVRLTLLLPSRSLTHQLRSSANSLLSHSVSPLPATKRRAKRVSNSAVLRVGDLEDYADVIELLIWASYWIVHD</sequence>
<gene>
    <name evidence="1" type="ORF">CB5_LOCUS16758</name>
</gene>
<dbReference type="SUPFAM" id="SSF56672">
    <property type="entry name" value="DNA/RNA polymerases"/>
    <property type="match status" value="1"/>
</dbReference>
<dbReference type="InterPro" id="IPR043502">
    <property type="entry name" value="DNA/RNA_pol_sf"/>
</dbReference>
<dbReference type="PANTHER" id="PTHR15503:SF45">
    <property type="entry name" value="RNA-DIRECTED DNA POLYMERASE HOMOLOG"/>
    <property type="match status" value="1"/>
</dbReference>
<dbReference type="Gene3D" id="3.10.10.10">
    <property type="entry name" value="HIV Type 1 Reverse Transcriptase, subunit A, domain 1"/>
    <property type="match status" value="1"/>
</dbReference>
<reference evidence="1" key="1">
    <citation type="submission" date="2020-07" db="EMBL/GenBank/DDBJ databases">
        <authorList>
            <person name="Lin J."/>
        </authorList>
    </citation>
    <scope>NUCLEOTIDE SEQUENCE</scope>
</reference>
<dbReference type="EMBL" id="LR862151">
    <property type="protein sequence ID" value="CAD1833547.1"/>
    <property type="molecule type" value="Genomic_DNA"/>
</dbReference>
<proteinExistence type="predicted"/>
<protein>
    <submittedName>
        <fullName evidence="1">Uncharacterized protein</fullName>
    </submittedName>
</protein>
<dbReference type="AlphaFoldDB" id="A0A6V7PRV8"/>
<name>A0A6V7PRV8_ANACO</name>
<accession>A0A6V7PRV8</accession>